<comment type="caution">
    <text evidence="7">The sequence shown here is derived from an EMBL/GenBank/DDBJ whole genome shotgun (WGS) entry which is preliminary data.</text>
</comment>
<evidence type="ECO:0000313" key="8">
    <source>
        <dbReference type="Proteomes" id="UP001601442"/>
    </source>
</evidence>
<keyword evidence="3 6" id="KW-1133">Transmembrane helix</keyword>
<dbReference type="PANTHER" id="PTHR30168">
    <property type="entry name" value="PUTATIVE MEMBRANE PROTEIN YPFJ"/>
    <property type="match status" value="1"/>
</dbReference>
<feature type="transmembrane region" description="Helical" evidence="6">
    <location>
        <begin position="20"/>
        <end position="41"/>
    </location>
</feature>
<evidence type="ECO:0000256" key="4">
    <source>
        <dbReference type="ARBA" id="ARBA00023136"/>
    </source>
</evidence>
<sequence>MPPPGYYGRPYPPPRSGGGAVGAVLAVLFVFVVVGGLVAFATMGGRDNSSASYSTSTPSFTYTPPTWATSTSETATTARSTTTSYPSTTKPYYRTTTVVPTTKPAGPQPVAATAANPIFDDHNSGLINISCGYPRWGADVASATAFFQAAKSCLDRMWQPVLAAQNLPFSSPTVSVPASGANAASPCGSSGSYAAFYCSANNTIYMPLDHIQTEVYGDRWYVYLGVFAHEYGHHVQAISGIMSKMSRDRYNSGANSAAGLELSRRLELEAQCFGGMFISSSEVAGTVSNDQAYYVKQDNYQRGDDHSDVRDHGANQHYGAWYAQGEDNNRTWMCNTWNSPSDSVS</sequence>
<reference evidence="7 8" key="1">
    <citation type="submission" date="2024-10" db="EMBL/GenBank/DDBJ databases">
        <title>The Natural Products Discovery Center: Release of the First 8490 Sequenced Strains for Exploring Actinobacteria Biosynthetic Diversity.</title>
        <authorList>
            <person name="Kalkreuter E."/>
            <person name="Kautsar S.A."/>
            <person name="Yang D."/>
            <person name="Bader C.D."/>
            <person name="Teijaro C.N."/>
            <person name="Fluegel L."/>
            <person name="Davis C.M."/>
            <person name="Simpson J.R."/>
            <person name="Lauterbach L."/>
            <person name="Steele A.D."/>
            <person name="Gui C."/>
            <person name="Meng S."/>
            <person name="Li G."/>
            <person name="Viehrig K."/>
            <person name="Ye F."/>
            <person name="Su P."/>
            <person name="Kiefer A.F."/>
            <person name="Nichols A."/>
            <person name="Cepeda A.J."/>
            <person name="Yan W."/>
            <person name="Fan B."/>
            <person name="Jiang Y."/>
            <person name="Adhikari A."/>
            <person name="Zheng C.-J."/>
            <person name="Schuster L."/>
            <person name="Cowan T.M."/>
            <person name="Smanski M.J."/>
            <person name="Chevrette M.G."/>
            <person name="De Carvalho L.P.S."/>
            <person name="Shen B."/>
        </authorList>
    </citation>
    <scope>NUCLEOTIDE SEQUENCE [LARGE SCALE GENOMIC DNA]</scope>
    <source>
        <strain evidence="7 8">NPDC004119</strain>
    </source>
</reference>
<accession>A0ABW6PBU6</accession>
<evidence type="ECO:0000313" key="7">
    <source>
        <dbReference type="EMBL" id="MFF0500638.1"/>
    </source>
</evidence>
<name>A0ABW6PBU6_9NOCA</name>
<proteinExistence type="predicted"/>
<gene>
    <name evidence="7" type="ORF">ACFYU5_29865</name>
</gene>
<feature type="region of interest" description="Disordered" evidence="5">
    <location>
        <begin position="67"/>
        <end position="89"/>
    </location>
</feature>
<comment type="subcellular location">
    <subcellularLocation>
        <location evidence="1">Membrane</location>
        <topology evidence="1">Single-pass membrane protein</topology>
    </subcellularLocation>
</comment>
<keyword evidence="4 6" id="KW-0472">Membrane</keyword>
<keyword evidence="8" id="KW-1185">Reference proteome</keyword>
<evidence type="ECO:0000256" key="2">
    <source>
        <dbReference type="ARBA" id="ARBA00022692"/>
    </source>
</evidence>
<organism evidence="7 8">
    <name type="scientific">Nocardia aobensis</name>
    <dbReference type="NCBI Taxonomy" id="257277"/>
    <lineage>
        <taxon>Bacteria</taxon>
        <taxon>Bacillati</taxon>
        <taxon>Actinomycetota</taxon>
        <taxon>Actinomycetes</taxon>
        <taxon>Mycobacteriales</taxon>
        <taxon>Nocardiaceae</taxon>
        <taxon>Nocardia</taxon>
    </lineage>
</organism>
<dbReference type="EMBL" id="JBIAMT010000006">
    <property type="protein sequence ID" value="MFF0500638.1"/>
    <property type="molecule type" value="Genomic_DNA"/>
</dbReference>
<dbReference type="InterPro" id="IPR007343">
    <property type="entry name" value="Uncharacterised_pept_Zn_put"/>
</dbReference>
<dbReference type="Pfam" id="PF04228">
    <property type="entry name" value="Zn_peptidase"/>
    <property type="match status" value="1"/>
</dbReference>
<evidence type="ECO:0000256" key="5">
    <source>
        <dbReference type="SAM" id="MobiDB-lite"/>
    </source>
</evidence>
<protein>
    <submittedName>
        <fullName evidence="7">Neutral zinc metallopeptidase</fullName>
    </submittedName>
</protein>
<keyword evidence="2 6" id="KW-0812">Transmembrane</keyword>
<evidence type="ECO:0000256" key="6">
    <source>
        <dbReference type="SAM" id="Phobius"/>
    </source>
</evidence>
<dbReference type="PANTHER" id="PTHR30168:SF0">
    <property type="entry name" value="INNER MEMBRANE PROTEIN"/>
    <property type="match status" value="1"/>
</dbReference>
<evidence type="ECO:0000256" key="3">
    <source>
        <dbReference type="ARBA" id="ARBA00022989"/>
    </source>
</evidence>
<dbReference type="Proteomes" id="UP001601442">
    <property type="component" value="Unassembled WGS sequence"/>
</dbReference>
<evidence type="ECO:0000256" key="1">
    <source>
        <dbReference type="ARBA" id="ARBA00004167"/>
    </source>
</evidence>
<dbReference type="RefSeq" id="WP_387400152.1">
    <property type="nucleotide sequence ID" value="NZ_JBIAMT010000006.1"/>
</dbReference>